<reference evidence="8" key="1">
    <citation type="submission" date="2022-11" db="UniProtKB">
        <authorList>
            <consortium name="WormBaseParasite"/>
        </authorList>
    </citation>
    <scope>IDENTIFICATION</scope>
</reference>
<evidence type="ECO:0000259" key="6">
    <source>
        <dbReference type="SMART" id="SM00082"/>
    </source>
</evidence>
<dbReference type="SUPFAM" id="SSF56300">
    <property type="entry name" value="Metallo-dependent phosphatases"/>
    <property type="match status" value="1"/>
</dbReference>
<dbReference type="Pfam" id="PF00149">
    <property type="entry name" value="Metallophos"/>
    <property type="match status" value="1"/>
</dbReference>
<dbReference type="SMART" id="SM00369">
    <property type="entry name" value="LRR_TYP"/>
    <property type="match status" value="7"/>
</dbReference>
<evidence type="ECO:0000313" key="8">
    <source>
        <dbReference type="WBParaSite" id="jg25339"/>
    </source>
</evidence>
<feature type="transmembrane region" description="Helical" evidence="5">
    <location>
        <begin position="838"/>
        <end position="859"/>
    </location>
</feature>
<dbReference type="SUPFAM" id="SSF52058">
    <property type="entry name" value="L domain-like"/>
    <property type="match status" value="1"/>
</dbReference>
<sequence>MENLGNEGSTPKSFPSIKILPVNAVSKLLHNRRLKNGLPVSEISLLFTGDTQYHFPCTSTNYESKSTSSGQSSEKDETVATLNDTFSISPEEQEIDECLRIESKFSNEVQRKSIFDLNRNMETKPAALVINGDLTNFGHTEQLELFKTFSPKYLNHEWLTLPIPIYAGLGNHDYENNVNDCVSNQCAHNMLEWFTQEYSNRMNLTLDISTNSLLWKKTVEGSLAYSKNFCSGNDGLCIHLIQLHNRPDYAASISSMSEWKIRGSFNWLLQDLQSIGNHSWPVLINLHNHNHKVAKRLKATLEQWMSSTENQHIIRRVIVLFAHLHEQHTIIKKCLGGVTVPYIYVGSVPNNRYSMIKFWQPDQAGIFLLQANDNSTLKKKDEYKVLFACITVVLLLVVGKSSGQQWYEDEEQEEDAISQEVNPDVLTDDDEDKPDVICANGRMCSCIRGVDARDPNVVDCSHATLKNSGPLDTAYLMIQLEKDPKFKAQVVKLDNNNIHYLQRGLIMPGHESSILSLDFSFNQIGTVERNSFDAFDKLVKLKLTHNRLRYYEISDDWLTAKLGASLHQLYLDYNFIEKLDDGIFDNLKNLTKLVLDGNNGLKLTAQTFGSGLGKLRTLSLDNCGLEVLDDNIFKHLVNLTQLSLSGNKFTTIPSAVANIPKLSIVAMSENPLVKLTSSAFKANSQTKANNMLKTIYLRKMPMLTEVEACAFCGLTSLETVDLSGSKNLASLHVGAFGTGEKKNLGATKVKTLLLSDCALTSVSEDLLQWTDDHKLALSGNPLLCDCENMQWLMVNKAKIQFQKEKPTCAAPEKVKGMTLKEANTHGCGAIQSSSSQKMTLIVVLVGLCASIFIVGFFYARSKGGVRNFLPVGRPASPQLGYSNLNARANPMHNTDGVMDDEDRLEDDFNRPEFV</sequence>
<dbReference type="SMART" id="SM00082">
    <property type="entry name" value="LRRCT"/>
    <property type="match status" value="1"/>
</dbReference>
<keyword evidence="5" id="KW-0812">Transmembrane</keyword>
<evidence type="ECO:0000256" key="4">
    <source>
        <dbReference type="SAM" id="MobiDB-lite"/>
    </source>
</evidence>
<evidence type="ECO:0000256" key="3">
    <source>
        <dbReference type="ARBA" id="ARBA00022737"/>
    </source>
</evidence>
<dbReference type="Proteomes" id="UP000887574">
    <property type="component" value="Unplaced"/>
</dbReference>
<keyword evidence="7" id="KW-1185">Reference proteome</keyword>
<evidence type="ECO:0000313" key="7">
    <source>
        <dbReference type="Proteomes" id="UP000887574"/>
    </source>
</evidence>
<dbReference type="WBParaSite" id="jg25339">
    <property type="protein sequence ID" value="jg25339"/>
    <property type="gene ID" value="jg25339"/>
</dbReference>
<dbReference type="PANTHER" id="PTHR24369:SF210">
    <property type="entry name" value="CHAOPTIN-RELATED"/>
    <property type="match status" value="1"/>
</dbReference>
<accession>A0A915E1X9</accession>
<dbReference type="InterPro" id="IPR050541">
    <property type="entry name" value="LRR_TM_domain-containing"/>
</dbReference>
<keyword evidence="3" id="KW-0677">Repeat</keyword>
<evidence type="ECO:0000256" key="2">
    <source>
        <dbReference type="ARBA" id="ARBA00022729"/>
    </source>
</evidence>
<dbReference type="AlphaFoldDB" id="A0A915E1X9"/>
<dbReference type="CDD" id="cd00838">
    <property type="entry name" value="MPP_superfamily"/>
    <property type="match status" value="1"/>
</dbReference>
<keyword evidence="1" id="KW-0433">Leucine-rich repeat</keyword>
<keyword evidence="5" id="KW-0472">Membrane</keyword>
<evidence type="ECO:0000256" key="5">
    <source>
        <dbReference type="SAM" id="Phobius"/>
    </source>
</evidence>
<dbReference type="GO" id="GO:0016787">
    <property type="term" value="F:hydrolase activity"/>
    <property type="evidence" value="ECO:0007669"/>
    <property type="project" value="InterPro"/>
</dbReference>
<dbReference type="PANTHER" id="PTHR24369">
    <property type="entry name" value="ANTIGEN BSP, PUTATIVE-RELATED"/>
    <property type="match status" value="1"/>
</dbReference>
<feature type="domain" description="LRRCT" evidence="6">
    <location>
        <begin position="780"/>
        <end position="828"/>
    </location>
</feature>
<dbReference type="Gene3D" id="3.60.21.10">
    <property type="match status" value="1"/>
</dbReference>
<feature type="region of interest" description="Disordered" evidence="4">
    <location>
        <begin position="408"/>
        <end position="430"/>
    </location>
</feature>
<dbReference type="InterPro" id="IPR004843">
    <property type="entry name" value="Calcineurin-like_PHP"/>
</dbReference>
<dbReference type="GO" id="GO:0005886">
    <property type="term" value="C:plasma membrane"/>
    <property type="evidence" value="ECO:0007669"/>
    <property type="project" value="TreeGrafter"/>
</dbReference>
<dbReference type="InterPro" id="IPR032675">
    <property type="entry name" value="LRR_dom_sf"/>
</dbReference>
<feature type="region of interest" description="Disordered" evidence="4">
    <location>
        <begin position="60"/>
        <end position="79"/>
    </location>
</feature>
<feature type="compositionally biased region" description="Acidic residues" evidence="4">
    <location>
        <begin position="408"/>
        <end position="417"/>
    </location>
</feature>
<organism evidence="7 8">
    <name type="scientific">Ditylenchus dipsaci</name>
    <dbReference type="NCBI Taxonomy" id="166011"/>
    <lineage>
        <taxon>Eukaryota</taxon>
        <taxon>Metazoa</taxon>
        <taxon>Ecdysozoa</taxon>
        <taxon>Nematoda</taxon>
        <taxon>Chromadorea</taxon>
        <taxon>Rhabditida</taxon>
        <taxon>Tylenchina</taxon>
        <taxon>Tylenchomorpha</taxon>
        <taxon>Sphaerularioidea</taxon>
        <taxon>Anguinidae</taxon>
        <taxon>Anguininae</taxon>
        <taxon>Ditylenchus</taxon>
    </lineage>
</organism>
<dbReference type="Pfam" id="PF13855">
    <property type="entry name" value="LRR_8"/>
    <property type="match status" value="1"/>
</dbReference>
<dbReference type="InterPro" id="IPR029052">
    <property type="entry name" value="Metallo-depent_PP-like"/>
</dbReference>
<dbReference type="InterPro" id="IPR000483">
    <property type="entry name" value="Cys-rich_flank_reg_C"/>
</dbReference>
<keyword evidence="2" id="KW-0732">Signal</keyword>
<keyword evidence="5" id="KW-1133">Transmembrane helix</keyword>
<name>A0A915E1X9_9BILA</name>
<protein>
    <submittedName>
        <fullName evidence="8">LRRCT domain-containing protein</fullName>
    </submittedName>
</protein>
<evidence type="ECO:0000256" key="1">
    <source>
        <dbReference type="ARBA" id="ARBA00022614"/>
    </source>
</evidence>
<dbReference type="Gene3D" id="3.80.10.10">
    <property type="entry name" value="Ribonuclease Inhibitor"/>
    <property type="match status" value="3"/>
</dbReference>
<dbReference type="InterPro" id="IPR001611">
    <property type="entry name" value="Leu-rich_rpt"/>
</dbReference>
<dbReference type="InterPro" id="IPR003591">
    <property type="entry name" value="Leu-rich_rpt_typical-subtyp"/>
</dbReference>
<proteinExistence type="predicted"/>